<keyword evidence="4 11" id="KW-0813">Transport</keyword>
<dbReference type="PANTHER" id="PTHR34688">
    <property type="entry name" value="CYTOCHROME C6, CHLOROPLASTIC"/>
    <property type="match status" value="1"/>
</dbReference>
<evidence type="ECO:0000256" key="9">
    <source>
        <dbReference type="ARBA" id="ARBA00023004"/>
    </source>
</evidence>
<dbReference type="FunFam" id="1.10.760.10:FF:000038">
    <property type="entry name" value="Cytochrome c6"/>
    <property type="match status" value="1"/>
</dbReference>
<keyword evidence="5 11" id="KW-0602">Photosynthesis</keyword>
<evidence type="ECO:0000256" key="11">
    <source>
        <dbReference type="HAMAP-Rule" id="MF_00594"/>
    </source>
</evidence>
<protein>
    <recommendedName>
        <fullName evidence="11">Cytochrome c6</fullName>
    </recommendedName>
    <alternativeName>
        <fullName evidence="11">Cytochrome c-553</fullName>
    </alternativeName>
    <alternativeName>
        <fullName evidence="11">Cytochrome c553</fullName>
    </alternativeName>
    <alternativeName>
        <fullName evidence="11">Soluble cytochrome f</fullName>
    </alternativeName>
</protein>
<gene>
    <name evidence="11 13" type="primary">petJ</name>
</gene>
<dbReference type="SUPFAM" id="SSF46626">
    <property type="entry name" value="Cytochrome c"/>
    <property type="match status" value="1"/>
</dbReference>
<organism evidence="13">
    <name type="scientific">Antithamnionella ternifolia</name>
    <dbReference type="NCBI Taxonomy" id="207919"/>
    <lineage>
        <taxon>Eukaryota</taxon>
        <taxon>Rhodophyta</taxon>
        <taxon>Florideophyceae</taxon>
        <taxon>Rhodymeniophycidae</taxon>
        <taxon>Ceramiales</taxon>
        <taxon>Ceramiaceae</taxon>
        <taxon>Antithamnionella</taxon>
    </lineage>
</organism>
<dbReference type="GO" id="GO:0009543">
    <property type="term" value="C:chloroplast thylakoid lumen"/>
    <property type="evidence" value="ECO:0007669"/>
    <property type="project" value="UniProtKB-SubCell"/>
</dbReference>
<feature type="signal peptide" evidence="11">
    <location>
        <begin position="1"/>
        <end position="24"/>
    </location>
</feature>
<feature type="binding site" description="axial binding residue" evidence="11">
    <location>
        <position position="82"/>
    </location>
    <ligand>
        <name>heme c</name>
        <dbReference type="ChEBI" id="CHEBI:61717"/>
    </ligand>
    <ligandPart>
        <name>Fe</name>
        <dbReference type="ChEBI" id="CHEBI:18248"/>
    </ligandPart>
</feature>
<dbReference type="GO" id="GO:0020037">
    <property type="term" value="F:heme binding"/>
    <property type="evidence" value="ECO:0007669"/>
    <property type="project" value="InterPro"/>
</dbReference>
<comment type="subunit">
    <text evidence="11">Monomer.</text>
</comment>
<evidence type="ECO:0000259" key="12">
    <source>
        <dbReference type="PROSITE" id="PS51007"/>
    </source>
</evidence>
<evidence type="ECO:0000256" key="8">
    <source>
        <dbReference type="ARBA" id="ARBA00022982"/>
    </source>
</evidence>
<dbReference type="GO" id="GO:0005506">
    <property type="term" value="F:iron ion binding"/>
    <property type="evidence" value="ECO:0007669"/>
    <property type="project" value="InterPro"/>
</dbReference>
<dbReference type="PANTHER" id="PTHR34688:SF2">
    <property type="entry name" value="CYTOCHROME C6, CHLOROPLASTIC"/>
    <property type="match status" value="1"/>
</dbReference>
<evidence type="ECO:0000313" key="13">
    <source>
        <dbReference type="EMBL" id="QCI04094.1"/>
    </source>
</evidence>
<feature type="chain" id="PRO_5020046154" description="Cytochrome c6" evidence="11">
    <location>
        <begin position="25"/>
        <end position="112"/>
    </location>
</feature>
<keyword evidence="7 11" id="KW-0479">Metal-binding</keyword>
<proteinExistence type="inferred from homology"/>
<dbReference type="AlphaFoldDB" id="A0A4D6WIT2"/>
<comment type="PTM">
    <text evidence="11">Binds 1 heme c group per subunit.</text>
</comment>
<keyword evidence="9 11" id="KW-0408">Iron</keyword>
<dbReference type="Pfam" id="PF13442">
    <property type="entry name" value="Cytochrome_CBB3"/>
    <property type="match status" value="1"/>
</dbReference>
<dbReference type="EMBL" id="MK814608">
    <property type="protein sequence ID" value="QCI04094.1"/>
    <property type="molecule type" value="Genomic_DNA"/>
</dbReference>
<keyword evidence="10 11" id="KW-0793">Thylakoid</keyword>
<dbReference type="InterPro" id="IPR008168">
    <property type="entry name" value="Cyt_C_IC"/>
</dbReference>
<feature type="domain" description="Cytochrome c" evidence="12">
    <location>
        <begin position="25"/>
        <end position="105"/>
    </location>
</feature>
<feature type="binding site" description="axial binding residue" evidence="11">
    <location>
        <position position="42"/>
    </location>
    <ligand>
        <name>heme c</name>
        <dbReference type="ChEBI" id="CHEBI:61717"/>
    </ligand>
    <ligandPart>
        <name>Fe</name>
        <dbReference type="ChEBI" id="CHEBI:18248"/>
    </ligandPart>
</feature>
<evidence type="ECO:0000256" key="10">
    <source>
        <dbReference type="ARBA" id="ARBA00023078"/>
    </source>
</evidence>
<keyword evidence="6 11" id="KW-0349">Heme</keyword>
<dbReference type="HAMAP" id="MF_00594">
    <property type="entry name" value="Cytc_PetJ"/>
    <property type="match status" value="1"/>
</dbReference>
<comment type="subcellular location">
    <subcellularLocation>
        <location evidence="11">Cellular thylakoid lumen</location>
    </subcellularLocation>
    <subcellularLocation>
        <location evidence="2">Plastid</location>
        <location evidence="2">Chloroplast thylakoid lumen</location>
    </subcellularLocation>
</comment>
<keyword evidence="11" id="KW-0732">Signal</keyword>
<comment type="function">
    <text evidence="1 11">Functions as an electron carrier between membrane-bound cytochrome b6-f and photosystem I in oxygenic photosynthesis.</text>
</comment>
<keyword evidence="13" id="KW-0934">Plastid</keyword>
<evidence type="ECO:0000256" key="7">
    <source>
        <dbReference type="ARBA" id="ARBA00022723"/>
    </source>
</evidence>
<dbReference type="InterPro" id="IPR023655">
    <property type="entry name" value="Cyt_C6"/>
</dbReference>
<keyword evidence="8 11" id="KW-0249">Electron transport</keyword>
<feature type="binding site" description="covalent" evidence="11">
    <location>
        <position position="38"/>
    </location>
    <ligand>
        <name>heme c</name>
        <dbReference type="ChEBI" id="CHEBI:61717"/>
    </ligand>
</feature>
<feature type="binding site" description="covalent" evidence="11">
    <location>
        <position position="41"/>
    </location>
    <ligand>
        <name>heme c</name>
        <dbReference type="ChEBI" id="CHEBI:61717"/>
    </ligand>
</feature>
<accession>A0A4D6WIT2</accession>
<evidence type="ECO:0000256" key="2">
    <source>
        <dbReference type="ARBA" id="ARBA00004456"/>
    </source>
</evidence>
<sequence length="112" mass="12317" precursor="true">MRSFFSILFIFNFLYALNLSPTLAADLEAGGKIFNANCTACHIGGNNLIMPSKTLKIEDLDQYKMSSVEAITTQVMNGKNAMPAFQGRLSADDINNVANYVLNQSQSGWDDE</sequence>
<comment type="similarity">
    <text evidence="3 11">Belongs to the cytochrome c family. PetJ subfamily.</text>
</comment>
<evidence type="ECO:0000256" key="6">
    <source>
        <dbReference type="ARBA" id="ARBA00022617"/>
    </source>
</evidence>
<reference evidence="13" key="1">
    <citation type="journal article" date="2019" name="Mol. Phylogenet. Evol.">
        <title>Morphological evolution and classification of the red algal order Ceramiales inferred using plastid phylogenomics.</title>
        <authorList>
            <person name="Diaz-Tapia P."/>
            <person name="Pasella M.M."/>
            <person name="Verbruggen H."/>
            <person name="Maggs C.A."/>
        </authorList>
    </citation>
    <scope>NUCLEOTIDE SEQUENCE</scope>
    <source>
        <strain evidence="13">PD2956</strain>
    </source>
</reference>
<dbReference type="InterPro" id="IPR036909">
    <property type="entry name" value="Cyt_c-like_dom_sf"/>
</dbReference>
<name>A0A4D6WIT2_9FLOR</name>
<evidence type="ECO:0000256" key="1">
    <source>
        <dbReference type="ARBA" id="ARBA00002347"/>
    </source>
</evidence>
<dbReference type="Gene3D" id="1.10.760.10">
    <property type="entry name" value="Cytochrome c-like domain"/>
    <property type="match status" value="1"/>
</dbReference>
<reference evidence="13" key="2">
    <citation type="submission" date="2019-04" db="EMBL/GenBank/DDBJ databases">
        <authorList>
            <person name="Pasella M."/>
        </authorList>
    </citation>
    <scope>NUCLEOTIDE SEQUENCE</scope>
    <source>
        <strain evidence="13">PD2956</strain>
    </source>
</reference>
<evidence type="ECO:0000256" key="5">
    <source>
        <dbReference type="ARBA" id="ARBA00022531"/>
    </source>
</evidence>
<dbReference type="InterPro" id="IPR009056">
    <property type="entry name" value="Cyt_c-like_dom"/>
</dbReference>
<dbReference type="GO" id="GO:0009055">
    <property type="term" value="F:electron transfer activity"/>
    <property type="evidence" value="ECO:0007669"/>
    <property type="project" value="UniProtKB-UniRule"/>
</dbReference>
<geneLocation type="plastid" evidence="13"/>
<evidence type="ECO:0000256" key="3">
    <source>
        <dbReference type="ARBA" id="ARBA00009650"/>
    </source>
</evidence>
<dbReference type="PRINTS" id="PR00605">
    <property type="entry name" value="CYTCHROMECIC"/>
</dbReference>
<dbReference type="NCBIfam" id="NF045930">
    <property type="entry name" value="Cytc6PetJCyano"/>
    <property type="match status" value="1"/>
</dbReference>
<dbReference type="GO" id="GO:0015979">
    <property type="term" value="P:photosynthesis"/>
    <property type="evidence" value="ECO:0007669"/>
    <property type="project" value="UniProtKB-UniRule"/>
</dbReference>
<dbReference type="PROSITE" id="PS51007">
    <property type="entry name" value="CYTC"/>
    <property type="match status" value="1"/>
</dbReference>
<evidence type="ECO:0000256" key="4">
    <source>
        <dbReference type="ARBA" id="ARBA00022448"/>
    </source>
</evidence>